<dbReference type="Pfam" id="PF00022">
    <property type="entry name" value="Actin"/>
    <property type="match status" value="1"/>
</dbReference>
<dbReference type="SUPFAM" id="SSF53067">
    <property type="entry name" value="Actin-like ATPase domain"/>
    <property type="match status" value="2"/>
</dbReference>
<reference evidence="3" key="1">
    <citation type="submission" date="2019-04" db="EMBL/GenBank/DDBJ databases">
        <title>Friends and foes A comparative genomics studyof 23 Aspergillus species from section Flavi.</title>
        <authorList>
            <consortium name="DOE Joint Genome Institute"/>
            <person name="Kjaerbolling I."/>
            <person name="Vesth T."/>
            <person name="Frisvad J.C."/>
            <person name="Nybo J.L."/>
            <person name="Theobald S."/>
            <person name="Kildgaard S."/>
            <person name="Isbrandt T."/>
            <person name="Kuo A."/>
            <person name="Sato A."/>
            <person name="Lyhne E.K."/>
            <person name="Kogle M.E."/>
            <person name="Wiebenga A."/>
            <person name="Kun R.S."/>
            <person name="Lubbers R.J."/>
            <person name="Makela M.R."/>
            <person name="Barry K."/>
            <person name="Chovatia M."/>
            <person name="Clum A."/>
            <person name="Daum C."/>
            <person name="Haridas S."/>
            <person name="He G."/>
            <person name="LaButti K."/>
            <person name="Lipzen A."/>
            <person name="Mondo S."/>
            <person name="Riley R."/>
            <person name="Salamov A."/>
            <person name="Simmons B.A."/>
            <person name="Magnuson J.K."/>
            <person name="Henrissat B."/>
            <person name="Mortensen U.H."/>
            <person name="Larsen T.O."/>
            <person name="Devries R.P."/>
            <person name="Grigoriev I.V."/>
            <person name="Machida M."/>
            <person name="Baker S.E."/>
            <person name="Andersen M.R."/>
        </authorList>
    </citation>
    <scope>NUCLEOTIDE SEQUENCE [LARGE SCALE GENOMIC DNA]</scope>
    <source>
        <strain evidence="3">IBT 14317</strain>
    </source>
</reference>
<accession>A0A5N7C6R2</accession>
<evidence type="ECO:0008006" key="4">
    <source>
        <dbReference type="Google" id="ProtNLM"/>
    </source>
</evidence>
<dbReference type="AlphaFoldDB" id="A0A5N7C6R2"/>
<protein>
    <recommendedName>
        <fullName evidence="4">Actin-related protein RO7</fullName>
    </recommendedName>
</protein>
<dbReference type="PANTHER" id="PTHR11937">
    <property type="entry name" value="ACTIN"/>
    <property type="match status" value="1"/>
</dbReference>
<feature type="compositionally biased region" description="Low complexity" evidence="2">
    <location>
        <begin position="38"/>
        <end position="50"/>
    </location>
</feature>
<name>A0A5N7C6R2_PETAA</name>
<gene>
    <name evidence="3" type="ORF">BDV23DRAFT_194071</name>
</gene>
<feature type="region of interest" description="Disordered" evidence="2">
    <location>
        <begin position="532"/>
        <end position="567"/>
    </location>
</feature>
<dbReference type="InterPro" id="IPR043129">
    <property type="entry name" value="ATPase_NBD"/>
</dbReference>
<dbReference type="OrthoDB" id="337660at2759"/>
<sequence length="567" mass="62588">MTSSSASYNLDDRRTSVSMSLRHSQSGRPSTPQHHLRSNNSSFASTSSASSSLRGEEDAIIFEFGSRWLRAGFEGDSTPTCVVGCGPEDSRRAGDYRGWLKGSLNAATPRPQSVDAEEWTSAYELWRMDVRDVDLGLVEDKIERMFRETYNKYLLTDAGTSRLVLVLPSIMPHPLLSSVLSTLFSRWRFPSITLLPSPTMAVAAAGLRSALVVDIGWAETTVTGICEYREIATKRSTRAMKMLLQETGRFLTRLCSNGSGEADEISVNFEFCEEVVSRFLWCKPRTGDCDVSDVSQSSESQKGDSEATGQDIAGLLHKTVSIPSPSNPSSSYVEVPFSKLAEPVEKVLFAEGVADCDLDDEEKPIALLLYNCLLQLPPDVRGICMSRVVFVGGGANIPGVRQRALTEVASLVKQHGWSSVRGRVIEQQRQSLHNLRLDERLTSANNNKENMPPSFETPTGQDDQEKQDGEEEIDPVEEKLRRTREKDTKRPVQGVLREVESLGPWAGASLVASLKTRSLVEIEREKYLQHGLAGASRDLDTHSYVSDRRSGLRSGGDRSSWTLAGWG</sequence>
<dbReference type="Proteomes" id="UP000326877">
    <property type="component" value="Unassembled WGS sequence"/>
</dbReference>
<dbReference type="Gene3D" id="3.30.420.40">
    <property type="match status" value="2"/>
</dbReference>
<dbReference type="EMBL" id="ML735261">
    <property type="protein sequence ID" value="KAE8389810.1"/>
    <property type="molecule type" value="Genomic_DNA"/>
</dbReference>
<feature type="compositionally biased region" description="Basic and acidic residues" evidence="2">
    <location>
        <begin position="476"/>
        <end position="490"/>
    </location>
</feature>
<dbReference type="SMART" id="SM00268">
    <property type="entry name" value="ACTIN"/>
    <property type="match status" value="1"/>
</dbReference>
<evidence type="ECO:0000313" key="3">
    <source>
        <dbReference type="EMBL" id="KAE8389810.1"/>
    </source>
</evidence>
<dbReference type="InterPro" id="IPR004000">
    <property type="entry name" value="Actin"/>
</dbReference>
<feature type="region of interest" description="Disordered" evidence="2">
    <location>
        <begin position="436"/>
        <end position="491"/>
    </location>
</feature>
<comment type="similarity">
    <text evidence="1">Belongs to the actin family.</text>
</comment>
<feature type="compositionally biased region" description="Basic and acidic residues" evidence="2">
    <location>
        <begin position="537"/>
        <end position="550"/>
    </location>
</feature>
<feature type="region of interest" description="Disordered" evidence="2">
    <location>
        <begin position="1"/>
        <end position="50"/>
    </location>
</feature>
<organism evidence="3">
    <name type="scientific">Petromyces alliaceus</name>
    <name type="common">Aspergillus alliaceus</name>
    <dbReference type="NCBI Taxonomy" id="209559"/>
    <lineage>
        <taxon>Eukaryota</taxon>
        <taxon>Fungi</taxon>
        <taxon>Dikarya</taxon>
        <taxon>Ascomycota</taxon>
        <taxon>Pezizomycotina</taxon>
        <taxon>Eurotiomycetes</taxon>
        <taxon>Eurotiomycetidae</taxon>
        <taxon>Eurotiales</taxon>
        <taxon>Aspergillaceae</taxon>
        <taxon>Aspergillus</taxon>
        <taxon>Aspergillus subgen. Circumdati</taxon>
    </lineage>
</organism>
<dbReference type="FunFam" id="3.30.420.40:FF:000215">
    <property type="entry name" value="Actin-related protein RO7, putative"/>
    <property type="match status" value="1"/>
</dbReference>
<feature type="compositionally biased region" description="Polar residues" evidence="2">
    <location>
        <begin position="16"/>
        <end position="33"/>
    </location>
</feature>
<evidence type="ECO:0000256" key="1">
    <source>
        <dbReference type="RuleBase" id="RU000487"/>
    </source>
</evidence>
<evidence type="ECO:0000256" key="2">
    <source>
        <dbReference type="SAM" id="MobiDB-lite"/>
    </source>
</evidence>
<proteinExistence type="inferred from homology"/>
<dbReference type="Gene3D" id="3.90.640.10">
    <property type="entry name" value="Actin, Chain A, domain 4"/>
    <property type="match status" value="1"/>
</dbReference>